<dbReference type="Pfam" id="PF00430">
    <property type="entry name" value="ATP-synt_B"/>
    <property type="match status" value="1"/>
</dbReference>
<dbReference type="NCBIfam" id="TIGR01144">
    <property type="entry name" value="ATP_synt_b"/>
    <property type="match status" value="1"/>
</dbReference>
<evidence type="ECO:0000256" key="6">
    <source>
        <dbReference type="ARBA" id="ARBA00022781"/>
    </source>
</evidence>
<reference evidence="18 19" key="1">
    <citation type="submission" date="2020-04" db="EMBL/GenBank/DDBJ databases">
        <authorList>
            <person name="Graf S J."/>
        </authorList>
    </citation>
    <scope>NUCLEOTIDE SEQUENCE [LARGE SCALE GENOMIC DNA]</scope>
    <source>
        <strain evidence="18">1</strain>
    </source>
</reference>
<evidence type="ECO:0000256" key="5">
    <source>
        <dbReference type="ARBA" id="ARBA00022692"/>
    </source>
</evidence>
<name>A0A6J5JVF0_9GAMM</name>
<dbReference type="NCBIfam" id="NF004411">
    <property type="entry name" value="PRK05759.1-2"/>
    <property type="match status" value="1"/>
</dbReference>
<evidence type="ECO:0000256" key="2">
    <source>
        <dbReference type="ARBA" id="ARBA00022448"/>
    </source>
</evidence>
<evidence type="ECO:0000256" key="1">
    <source>
        <dbReference type="ARBA" id="ARBA00005513"/>
    </source>
</evidence>
<dbReference type="HAMAP" id="MF_01398">
    <property type="entry name" value="ATP_synth_b_bprime"/>
    <property type="match status" value="1"/>
</dbReference>
<dbReference type="RefSeq" id="WP_176604804.1">
    <property type="nucleotide sequence ID" value="NZ_LR794158.1"/>
</dbReference>
<dbReference type="GO" id="GO:0005886">
    <property type="term" value="C:plasma membrane"/>
    <property type="evidence" value="ECO:0007669"/>
    <property type="project" value="UniProtKB-SubCell"/>
</dbReference>
<keyword evidence="6 15" id="KW-0375">Hydrogen ion transport</keyword>
<evidence type="ECO:0000256" key="11">
    <source>
        <dbReference type="ARBA" id="ARBA00025198"/>
    </source>
</evidence>
<comment type="function">
    <text evidence="12">Component of the F(0) channel, it forms part of the peripheral stalk, linking F(1) to F(0). The b'-subunit is a diverged and duplicated form of b found in plants and photosynthetic bacteria.</text>
</comment>
<proteinExistence type="inferred from homology"/>
<evidence type="ECO:0000256" key="3">
    <source>
        <dbReference type="ARBA" id="ARBA00022475"/>
    </source>
</evidence>
<evidence type="ECO:0000256" key="15">
    <source>
        <dbReference type="HAMAP-Rule" id="MF_01398"/>
    </source>
</evidence>
<accession>A0A6J5JVF0</accession>
<evidence type="ECO:0000313" key="18">
    <source>
        <dbReference type="EMBL" id="CAB3976268.1"/>
    </source>
</evidence>
<evidence type="ECO:0000256" key="9">
    <source>
        <dbReference type="ARBA" id="ARBA00023136"/>
    </source>
</evidence>
<comment type="function">
    <text evidence="11 15">F(1)F(0) ATP synthase produces ATP from ADP in the presence of a proton or sodium gradient. F-type ATPases consist of two structural domains, F(1) containing the extramembraneous catalytic core and F(0) containing the membrane proton channel, linked together by a central stalk and a peripheral stalk. During catalysis, ATP synthesis in the catalytic domain of F(1) is coupled via a rotary mechanism of the central stalk subunits to proton translocation.</text>
</comment>
<dbReference type="InterPro" id="IPR005864">
    <property type="entry name" value="ATP_synth_F0_bsu_bac"/>
</dbReference>
<comment type="similarity">
    <text evidence="1 15 16">Belongs to the ATPase B chain family.</text>
</comment>
<dbReference type="Gene3D" id="1.20.5.620">
    <property type="entry name" value="F1F0 ATP synthase subunit B, membrane domain"/>
    <property type="match status" value="1"/>
</dbReference>
<keyword evidence="8 15" id="KW-0406">Ion transport</keyword>
<keyword evidence="10 15" id="KW-0066">ATP synthesis</keyword>
<evidence type="ECO:0000256" key="10">
    <source>
        <dbReference type="ARBA" id="ARBA00023310"/>
    </source>
</evidence>
<evidence type="ECO:0000256" key="17">
    <source>
        <dbReference type="SAM" id="Coils"/>
    </source>
</evidence>
<dbReference type="InterPro" id="IPR002146">
    <property type="entry name" value="ATP_synth_b/b'su_bac/chlpt"/>
</dbReference>
<feature type="coiled-coil region" evidence="17">
    <location>
        <begin position="41"/>
        <end position="78"/>
    </location>
</feature>
<evidence type="ECO:0000313" key="19">
    <source>
        <dbReference type="Proteomes" id="UP000509549"/>
    </source>
</evidence>
<organism evidence="18 19">
    <name type="scientific">Candidatus Azoamicus ciliaticola</name>
    <dbReference type="NCBI Taxonomy" id="2652803"/>
    <lineage>
        <taxon>Bacteria</taxon>
        <taxon>Pseudomonadati</taxon>
        <taxon>Pseudomonadota</taxon>
        <taxon>Gammaproteobacteria</taxon>
        <taxon>Candidatus Azoamicaceae</taxon>
        <taxon>Candidatus Azoamicus</taxon>
    </lineage>
</organism>
<dbReference type="KEGG" id="acil:ESZ_00048"/>
<dbReference type="CDD" id="cd06503">
    <property type="entry name" value="ATP-synt_Fo_b"/>
    <property type="match status" value="1"/>
</dbReference>
<keyword evidence="5 15" id="KW-0812">Transmembrane</keyword>
<dbReference type="PANTHER" id="PTHR33445">
    <property type="entry name" value="ATP SYNTHASE SUBUNIT B', CHLOROPLASTIC"/>
    <property type="match status" value="1"/>
</dbReference>
<protein>
    <recommendedName>
        <fullName evidence="15">ATP synthase subunit b</fullName>
    </recommendedName>
    <alternativeName>
        <fullName evidence="15">ATP synthase F(0) sector subunit b</fullName>
    </alternativeName>
    <alternativeName>
        <fullName evidence="15">ATPase subunit I</fullName>
    </alternativeName>
    <alternativeName>
        <fullName evidence="15">F-type ATPase subunit b</fullName>
        <shortName evidence="15">F-ATPase subunit b</shortName>
    </alternativeName>
</protein>
<keyword evidence="4 15" id="KW-0138">CF(0)</keyword>
<dbReference type="GO" id="GO:0046961">
    <property type="term" value="F:proton-transporting ATPase activity, rotational mechanism"/>
    <property type="evidence" value="ECO:0007669"/>
    <property type="project" value="TreeGrafter"/>
</dbReference>
<dbReference type="GO" id="GO:0046933">
    <property type="term" value="F:proton-transporting ATP synthase activity, rotational mechanism"/>
    <property type="evidence" value="ECO:0007669"/>
    <property type="project" value="UniProtKB-UniRule"/>
</dbReference>
<keyword evidence="19" id="KW-1185">Reference proteome</keyword>
<keyword evidence="3 15" id="KW-1003">Cell membrane</keyword>
<evidence type="ECO:0000256" key="13">
    <source>
        <dbReference type="ARBA" id="ARBA00026054"/>
    </source>
</evidence>
<keyword evidence="17" id="KW-0175">Coiled coil</keyword>
<sequence>MDINATLFGQIITFAIFVWFTSKFVLPMIKSSMDKRKQVILDGLEASKKGHEKLKQAEEEAEKCLKAAKQECDNIIANANKQSGKILEDSRSSALNEKNDILVSGHRQIEQETNKVKMELQKEMAKLIIQGAEKVLAKSINAKDHASILDKFVKKL</sequence>
<dbReference type="AlphaFoldDB" id="A0A6J5JVF0"/>
<keyword evidence="2 15" id="KW-0813">Transport</keyword>
<comment type="subunit">
    <text evidence="15">F-type ATPases have 2 components, F(1) - the catalytic core - and F(0) - the membrane proton channel. F(1) has five subunits: alpha(3), beta(3), gamma(1), delta(1), epsilon(1). F(0) has three main subunits: a(1), b(2) and c(10-14). The alpha and beta chains form an alternating ring which encloses part of the gamma chain. F(1) is attached to F(0) by a central stalk formed by the gamma and epsilon chains, while a peripheral stalk is formed by the delta and b chains.</text>
</comment>
<dbReference type="GO" id="GO:0012505">
    <property type="term" value="C:endomembrane system"/>
    <property type="evidence" value="ECO:0007669"/>
    <property type="project" value="UniProtKB-SubCell"/>
</dbReference>
<dbReference type="PANTHER" id="PTHR33445:SF1">
    <property type="entry name" value="ATP SYNTHASE SUBUNIT B"/>
    <property type="match status" value="1"/>
</dbReference>
<evidence type="ECO:0000256" key="12">
    <source>
        <dbReference type="ARBA" id="ARBA00025614"/>
    </source>
</evidence>
<evidence type="ECO:0000256" key="8">
    <source>
        <dbReference type="ARBA" id="ARBA00023065"/>
    </source>
</evidence>
<dbReference type="SUPFAM" id="SSF81573">
    <property type="entry name" value="F1F0 ATP synthase subunit B, membrane domain"/>
    <property type="match status" value="1"/>
</dbReference>
<evidence type="ECO:0000256" key="4">
    <source>
        <dbReference type="ARBA" id="ARBA00022547"/>
    </source>
</evidence>
<keyword evidence="7 15" id="KW-1133">Transmembrane helix</keyword>
<dbReference type="InterPro" id="IPR028987">
    <property type="entry name" value="ATP_synth_B-like_membr_sf"/>
</dbReference>
<feature type="transmembrane region" description="Helical" evidence="15">
    <location>
        <begin position="6"/>
        <end position="26"/>
    </location>
</feature>
<dbReference type="GO" id="GO:0045259">
    <property type="term" value="C:proton-transporting ATP synthase complex"/>
    <property type="evidence" value="ECO:0007669"/>
    <property type="project" value="UniProtKB-KW"/>
</dbReference>
<dbReference type="InterPro" id="IPR050059">
    <property type="entry name" value="ATP_synthase_B_chain"/>
</dbReference>
<dbReference type="EMBL" id="LR794158">
    <property type="protein sequence ID" value="CAB3976268.1"/>
    <property type="molecule type" value="Genomic_DNA"/>
</dbReference>
<comment type="subunit">
    <text evidence="13">F-type ATPases have 2 components, F(1) - the catalytic core - and F(0) - the membrane proton channel. F(1) has five subunits: alpha(3), beta(3), gamma(1), delta(1), epsilon(1). F(0) has four main subunits: a(1), b(2) and c(10-14). The alpha and beta chains form an alternating ring which encloses part of the gamma chain. F(1) is attached to F(0) by a central stalk formed by the gamma and epsilon chains, while a peripheral stalk is formed by the delta and b chains.</text>
</comment>
<evidence type="ECO:0000256" key="14">
    <source>
        <dbReference type="ARBA" id="ARBA00037847"/>
    </source>
</evidence>
<keyword evidence="9 15" id="KW-0472">Membrane</keyword>
<dbReference type="Proteomes" id="UP000509549">
    <property type="component" value="Chromosome"/>
</dbReference>
<comment type="subcellular location">
    <subcellularLocation>
        <location evidence="15">Cell membrane</location>
        <topology evidence="15">Single-pass membrane protein</topology>
    </subcellularLocation>
    <subcellularLocation>
        <location evidence="14">Endomembrane system</location>
        <topology evidence="14">Single-pass membrane protein</topology>
    </subcellularLocation>
</comment>
<evidence type="ECO:0000256" key="7">
    <source>
        <dbReference type="ARBA" id="ARBA00022989"/>
    </source>
</evidence>
<evidence type="ECO:0000256" key="16">
    <source>
        <dbReference type="RuleBase" id="RU003848"/>
    </source>
</evidence>
<gene>
    <name evidence="15 18" type="primary">atpF</name>
    <name evidence="18" type="ORF">ESZ_00048</name>
</gene>